<dbReference type="Gene3D" id="1.25.40.10">
    <property type="entry name" value="Tetratricopeptide repeat domain"/>
    <property type="match status" value="1"/>
</dbReference>
<dbReference type="EMBL" id="RDSM01000002">
    <property type="protein sequence ID" value="RXH56349.1"/>
    <property type="molecule type" value="Genomic_DNA"/>
</dbReference>
<dbReference type="SUPFAM" id="SSF48452">
    <property type="entry name" value="TPR-like"/>
    <property type="match status" value="1"/>
</dbReference>
<proteinExistence type="predicted"/>
<organism evidence="1 2">
    <name type="scientific">Granulicella sibirica</name>
    <dbReference type="NCBI Taxonomy" id="2479048"/>
    <lineage>
        <taxon>Bacteria</taxon>
        <taxon>Pseudomonadati</taxon>
        <taxon>Acidobacteriota</taxon>
        <taxon>Terriglobia</taxon>
        <taxon>Terriglobales</taxon>
        <taxon>Acidobacteriaceae</taxon>
        <taxon>Granulicella</taxon>
    </lineage>
</organism>
<evidence type="ECO:0000313" key="2">
    <source>
        <dbReference type="Proteomes" id="UP000289437"/>
    </source>
</evidence>
<dbReference type="InterPro" id="IPR011990">
    <property type="entry name" value="TPR-like_helical_dom_sf"/>
</dbReference>
<evidence type="ECO:0000313" key="1">
    <source>
        <dbReference type="EMBL" id="RXH56349.1"/>
    </source>
</evidence>
<dbReference type="Pfam" id="PF14559">
    <property type="entry name" value="TPR_19"/>
    <property type="match status" value="1"/>
</dbReference>
<comment type="caution">
    <text evidence="1">The sequence shown here is derived from an EMBL/GenBank/DDBJ whole genome shotgun (WGS) entry which is preliminary data.</text>
</comment>
<reference evidence="2" key="2">
    <citation type="submission" date="2019-02" db="EMBL/GenBank/DDBJ databases">
        <title>Granulicella sibirica sp. nov., a psychrotolerant acidobacterium isolated from an organic soil layer in forested tundra, West Siberia.</title>
        <authorList>
            <person name="Oshkin I.Y."/>
            <person name="Kulichevskaya I.S."/>
            <person name="Rijpstra W.I.C."/>
            <person name="Sinninghe Damste J.S."/>
            <person name="Rakitin A.L."/>
            <person name="Ravin N.V."/>
            <person name="Dedysh S.N."/>
        </authorList>
    </citation>
    <scope>NUCLEOTIDE SEQUENCE [LARGE SCALE GENOMIC DNA]</scope>
    <source>
        <strain evidence="2">AF10</strain>
    </source>
</reference>
<gene>
    <name evidence="1" type="ORF">GRAN_3206</name>
</gene>
<protein>
    <submittedName>
        <fullName evidence="1">Uncharacterized protein</fullName>
    </submittedName>
</protein>
<keyword evidence="2" id="KW-1185">Reference proteome</keyword>
<accession>A0A4Q0T319</accession>
<reference evidence="1 2" key="1">
    <citation type="submission" date="2018-11" db="EMBL/GenBank/DDBJ databases">
        <authorList>
            <person name="Mardanov A.V."/>
            <person name="Ravin N.V."/>
            <person name="Dedysh S.N."/>
        </authorList>
    </citation>
    <scope>NUCLEOTIDE SEQUENCE [LARGE SCALE GENOMIC DNA]</scope>
    <source>
        <strain evidence="1 2">AF10</strain>
    </source>
</reference>
<sequence length="126" mass="13486">MLGGAQTYTDRMPDVSADVLFHEGLDCMAAGDLDGAIVRLREALGAEPGHRDATHGLIRALDQAGRGDEALGVVQALIAAEPEDVLARTSLSMIYQRMGMVPEAEKAALEAKLLDWKRQLKDGGDE</sequence>
<dbReference type="Proteomes" id="UP000289437">
    <property type="component" value="Unassembled WGS sequence"/>
</dbReference>
<dbReference type="AlphaFoldDB" id="A0A4Q0T319"/>
<name>A0A4Q0T319_9BACT</name>